<dbReference type="Pfam" id="PF01894">
    <property type="entry name" value="YjbQ"/>
    <property type="match status" value="1"/>
</dbReference>
<dbReference type="PIRSF" id="PIRSF004681">
    <property type="entry name" value="UCP004681"/>
    <property type="match status" value="1"/>
</dbReference>
<proteinExistence type="inferred from homology"/>
<dbReference type="InterPro" id="IPR035917">
    <property type="entry name" value="YjbQ-like_sf"/>
</dbReference>
<dbReference type="SUPFAM" id="SSF111038">
    <property type="entry name" value="YjbQ-like"/>
    <property type="match status" value="1"/>
</dbReference>
<dbReference type="AlphaFoldDB" id="A0A1F5ZMT7"/>
<gene>
    <name evidence="2" type="ORF">A2773_06240</name>
</gene>
<name>A0A1F5ZMT7_9BACT</name>
<protein>
    <recommendedName>
        <fullName evidence="4">Secondary thiamine-phosphate synthase enzyme</fullName>
    </recommendedName>
</protein>
<sequence>MNGELKIRTISSKEIVDVTSPVEEFIQRNHFTNGICHLFTLHTTCALTTGEVGEGTDDDLLEVAQKIIPKINFRHGHDPSHAWSHMASSLIGAFLVLPVQKGKLNLGTWQSVLLIELDGPRERNISITLLP</sequence>
<dbReference type="InterPro" id="IPR001602">
    <property type="entry name" value="UPF0047_YjbQ-like"/>
</dbReference>
<comment type="similarity">
    <text evidence="1">Belongs to the UPF0047 family.</text>
</comment>
<evidence type="ECO:0000313" key="3">
    <source>
        <dbReference type="Proteomes" id="UP000177383"/>
    </source>
</evidence>
<dbReference type="EMBL" id="MFJE01000044">
    <property type="protein sequence ID" value="OGG13645.1"/>
    <property type="molecule type" value="Genomic_DNA"/>
</dbReference>
<accession>A0A1F5ZMT7</accession>
<evidence type="ECO:0008006" key="4">
    <source>
        <dbReference type="Google" id="ProtNLM"/>
    </source>
</evidence>
<dbReference type="PANTHER" id="PTHR30615:SF8">
    <property type="entry name" value="UPF0047 PROTEIN C4A8.02C"/>
    <property type="match status" value="1"/>
</dbReference>
<evidence type="ECO:0000256" key="1">
    <source>
        <dbReference type="ARBA" id="ARBA00005534"/>
    </source>
</evidence>
<evidence type="ECO:0000313" key="2">
    <source>
        <dbReference type="EMBL" id="OGG13645.1"/>
    </source>
</evidence>
<dbReference type="Gene3D" id="2.60.120.460">
    <property type="entry name" value="YjbQ-like"/>
    <property type="match status" value="1"/>
</dbReference>
<organism evidence="2 3">
    <name type="scientific">Candidatus Gottesmanbacteria bacterium RIFCSPHIGHO2_01_FULL_39_10</name>
    <dbReference type="NCBI Taxonomy" id="1798375"/>
    <lineage>
        <taxon>Bacteria</taxon>
        <taxon>Candidatus Gottesmaniibacteriota</taxon>
    </lineage>
</organism>
<reference evidence="2 3" key="1">
    <citation type="journal article" date="2016" name="Nat. Commun.">
        <title>Thousands of microbial genomes shed light on interconnected biogeochemical processes in an aquifer system.</title>
        <authorList>
            <person name="Anantharaman K."/>
            <person name="Brown C.T."/>
            <person name="Hug L.A."/>
            <person name="Sharon I."/>
            <person name="Castelle C.J."/>
            <person name="Probst A.J."/>
            <person name="Thomas B.C."/>
            <person name="Singh A."/>
            <person name="Wilkins M.J."/>
            <person name="Karaoz U."/>
            <person name="Brodie E.L."/>
            <person name="Williams K.H."/>
            <person name="Hubbard S.S."/>
            <person name="Banfield J.F."/>
        </authorList>
    </citation>
    <scope>NUCLEOTIDE SEQUENCE [LARGE SCALE GENOMIC DNA]</scope>
</reference>
<dbReference type="STRING" id="1798375.A2773_06240"/>
<comment type="caution">
    <text evidence="2">The sequence shown here is derived from an EMBL/GenBank/DDBJ whole genome shotgun (WGS) entry which is preliminary data.</text>
</comment>
<dbReference type="NCBIfam" id="TIGR00149">
    <property type="entry name" value="TIGR00149_YjbQ"/>
    <property type="match status" value="1"/>
</dbReference>
<dbReference type="PANTHER" id="PTHR30615">
    <property type="entry name" value="UNCHARACTERIZED PROTEIN YJBQ-RELATED"/>
    <property type="match status" value="1"/>
</dbReference>
<dbReference type="Proteomes" id="UP000177383">
    <property type="component" value="Unassembled WGS sequence"/>
</dbReference>